<dbReference type="InterPro" id="IPR005144">
    <property type="entry name" value="ATP-cone_dom"/>
</dbReference>
<dbReference type="RefSeq" id="WP_215656441.1">
    <property type="nucleotide sequence ID" value="NZ_JAHOEB010000097.1"/>
</dbReference>
<evidence type="ECO:0000313" key="8">
    <source>
        <dbReference type="Proteomes" id="UP001197492"/>
    </source>
</evidence>
<evidence type="ECO:0000313" key="7">
    <source>
        <dbReference type="Proteomes" id="UP001196408"/>
    </source>
</evidence>
<dbReference type="GO" id="GO:0031250">
    <property type="term" value="C:anaerobic ribonucleoside-triphosphate reductase complex"/>
    <property type="evidence" value="ECO:0007669"/>
    <property type="project" value="TreeGrafter"/>
</dbReference>
<dbReference type="Proteomes" id="UP001196408">
    <property type="component" value="Unassembled WGS sequence"/>
</dbReference>
<dbReference type="Gene3D" id="3.20.70.20">
    <property type="match status" value="1"/>
</dbReference>
<dbReference type="AlphaFoldDB" id="A0AAW4MVV6"/>
<proteinExistence type="predicted"/>
<dbReference type="Pfam" id="PF03477">
    <property type="entry name" value="ATP-cone"/>
    <property type="match status" value="1"/>
</dbReference>
<dbReference type="GO" id="GO:0005524">
    <property type="term" value="F:ATP binding"/>
    <property type="evidence" value="ECO:0007669"/>
    <property type="project" value="UniProtKB-UniRule"/>
</dbReference>
<dbReference type="SUPFAM" id="SSF51998">
    <property type="entry name" value="PFL-like glycyl radical enzymes"/>
    <property type="match status" value="1"/>
</dbReference>
<dbReference type="NCBIfam" id="NF006732">
    <property type="entry name" value="PRK09263.1"/>
    <property type="match status" value="1"/>
</dbReference>
<evidence type="ECO:0000313" key="5">
    <source>
        <dbReference type="EMBL" id="MBV3383614.1"/>
    </source>
</evidence>
<evidence type="ECO:0000256" key="3">
    <source>
        <dbReference type="PROSITE-ProRule" id="PRU00492"/>
    </source>
</evidence>
<gene>
    <name evidence="5" type="primary">nrdD</name>
    <name evidence="5" type="ORF">KSV97_10430</name>
    <name evidence="6" type="ORF">KSW06_10365</name>
</gene>
<dbReference type="GO" id="GO:0004748">
    <property type="term" value="F:ribonucleoside-diphosphate reductase activity, thioredoxin disulfide as acceptor"/>
    <property type="evidence" value="ECO:0007669"/>
    <property type="project" value="TreeGrafter"/>
</dbReference>
<dbReference type="NCBIfam" id="TIGR02487">
    <property type="entry name" value="NrdD"/>
    <property type="match status" value="1"/>
</dbReference>
<dbReference type="EC" id="1.17.4.2" evidence="5"/>
<feature type="domain" description="ATP-cone" evidence="4">
    <location>
        <begin position="1"/>
        <end position="93"/>
    </location>
</feature>
<evidence type="ECO:0000256" key="2">
    <source>
        <dbReference type="ARBA" id="ARBA00022840"/>
    </source>
</evidence>
<dbReference type="PANTHER" id="PTHR21075:SF0">
    <property type="entry name" value="ANAEROBIC RIBONUCLEOSIDE-TRIPHOSPHATE REDUCTASE"/>
    <property type="match status" value="1"/>
</dbReference>
<dbReference type="GO" id="GO:0008998">
    <property type="term" value="F:ribonucleoside-triphosphate reductase (thioredoxin) activity"/>
    <property type="evidence" value="ECO:0007669"/>
    <property type="project" value="UniProtKB-EC"/>
</dbReference>
<evidence type="ECO:0000259" key="4">
    <source>
        <dbReference type="PROSITE" id="PS51161"/>
    </source>
</evidence>
<dbReference type="PROSITE" id="PS51161">
    <property type="entry name" value="ATP_CONE"/>
    <property type="match status" value="1"/>
</dbReference>
<protein>
    <submittedName>
        <fullName evidence="5">Anaerobic ribonucleoside-triphosphate reductase</fullName>
        <ecNumber evidence="5">1.17.4.2</ecNumber>
    </submittedName>
</protein>
<dbReference type="Proteomes" id="UP001197492">
    <property type="component" value="Unassembled WGS sequence"/>
</dbReference>
<dbReference type="Pfam" id="PF13597">
    <property type="entry name" value="NRDD"/>
    <property type="match status" value="1"/>
</dbReference>
<dbReference type="EMBL" id="JAHOEL010000097">
    <property type="protein sequence ID" value="MBV3393638.1"/>
    <property type="molecule type" value="Genomic_DNA"/>
</dbReference>
<keyword evidence="2 3" id="KW-0067">ATP-binding</keyword>
<comment type="caution">
    <text evidence="5">The sequence shown here is derived from an EMBL/GenBank/DDBJ whole genome shotgun (WGS) entry which is preliminary data.</text>
</comment>
<evidence type="ECO:0000256" key="1">
    <source>
        <dbReference type="ARBA" id="ARBA00022741"/>
    </source>
</evidence>
<name>A0AAW4MVV6_9FIRM</name>
<dbReference type="GO" id="GO:0009265">
    <property type="term" value="P:2'-deoxyribonucleotide biosynthetic process"/>
    <property type="evidence" value="ECO:0007669"/>
    <property type="project" value="TreeGrafter"/>
</dbReference>
<dbReference type="GO" id="GO:0006260">
    <property type="term" value="P:DNA replication"/>
    <property type="evidence" value="ECO:0007669"/>
    <property type="project" value="InterPro"/>
</dbReference>
<dbReference type="GeneID" id="301324665"/>
<sequence length="722" mass="82369">MEVIKRDGSKVAFDGSKIENAILKAMRYGSGIVKPEIASKISHEIEDWHKSSGAASISIYRIEGQVFEKLIEKGEVLTAKAYEGYRKVREFQRETNTIDNAIYGIVNQTNKEAMDENSNKDATVLATQRDLIAGEFSRDYCRRLLLPPKIVQAHDDGIIHFHDMDYYIQKMHNCDLVNLKDMFANGTVINDKLIETPKSLQTACTVATQIVQQVANGQYGGQTISISHLAPYVRVSYKKHLKAVRKEGKEVGIDYTEEQIEKIAKSRLHEEIKAGVQTIQYQINTFSTTNGQAPFLSIFMYLREEPDYIEETALLIEEILKQRYIGMKNPVGAYVTPAFPKLLYVLDDNNVPDDSQYRYLTDLAVKCVSKRMMPDFISAKIMRENYEGQVFPCMGCRSFLSPWKNEKGEYQWYGRFNQGVVTLNLTDVGLSANKNMDSFWKILDERLDLCYEALMLRHESLKGTPSDISPIHWQYGAIARLKPGEKIDSLLDTCYSTLSLGYIGLYECVVALIGQSHTTEEGDALALEIMQKLRNTCDKWKKDTGLGFALYGTPAESTTYTLARALKKRFGIVPGVTDKDYITNSYHVNVREHIDAFSKLGFEAKFQKISSGGAISYVEVTNMTNNFDAMKELINYMYETIQYAEINTKSDYCQECGFSGEILLDENNEWYCPNCGNRNHKTLNVCRRTCGYLGDNFWNKGRTQEIKERFVHLDNRVYQENN</sequence>
<keyword evidence="1 3" id="KW-0547">Nucleotide-binding</keyword>
<dbReference type="InterPro" id="IPR012833">
    <property type="entry name" value="NrdD"/>
</dbReference>
<dbReference type="PANTHER" id="PTHR21075">
    <property type="entry name" value="ANAEROBIC RIBONUCLEOSIDE-TRIPHOSPHATE REDUCTASE"/>
    <property type="match status" value="1"/>
</dbReference>
<reference evidence="5 8" key="1">
    <citation type="submission" date="2021-06" db="EMBL/GenBank/DDBJ databases">
        <title>Collection of gut derived symbiotic bacterial strains cultured from healthy donors.</title>
        <authorList>
            <person name="Lin H."/>
            <person name="Littmann E."/>
            <person name="Pamer E.G."/>
        </authorList>
    </citation>
    <scope>NUCLEOTIDE SEQUENCE</scope>
    <source>
        <strain evidence="6 8">MSK.21.70</strain>
        <strain evidence="5">MSK.21.82</strain>
    </source>
</reference>
<organism evidence="5 7">
    <name type="scientific">Catenibacterium mitsuokai</name>
    <dbReference type="NCBI Taxonomy" id="100886"/>
    <lineage>
        <taxon>Bacteria</taxon>
        <taxon>Bacillati</taxon>
        <taxon>Bacillota</taxon>
        <taxon>Erysipelotrichia</taxon>
        <taxon>Erysipelotrichales</taxon>
        <taxon>Coprobacillaceae</taxon>
        <taxon>Catenibacterium</taxon>
    </lineage>
</organism>
<keyword evidence="8" id="KW-1185">Reference proteome</keyword>
<accession>A0AAW4MVV6</accession>
<keyword evidence="5" id="KW-0560">Oxidoreductase</keyword>
<dbReference type="EMBL" id="JAHOEF010000098">
    <property type="protein sequence ID" value="MBV3383614.1"/>
    <property type="molecule type" value="Genomic_DNA"/>
</dbReference>
<evidence type="ECO:0000313" key="6">
    <source>
        <dbReference type="EMBL" id="MBV3393638.1"/>
    </source>
</evidence>